<dbReference type="GO" id="GO:0019900">
    <property type="term" value="F:kinase binding"/>
    <property type="evidence" value="ECO:0007669"/>
    <property type="project" value="UniProtKB-UniRule"/>
</dbReference>
<organism evidence="6 7">
    <name type="scientific">Corchorus capsularis</name>
    <name type="common">Jute</name>
    <dbReference type="NCBI Taxonomy" id="210143"/>
    <lineage>
        <taxon>Eukaryota</taxon>
        <taxon>Viridiplantae</taxon>
        <taxon>Streptophyta</taxon>
        <taxon>Embryophyta</taxon>
        <taxon>Tracheophyta</taxon>
        <taxon>Spermatophyta</taxon>
        <taxon>Magnoliopsida</taxon>
        <taxon>eudicotyledons</taxon>
        <taxon>Gunneridae</taxon>
        <taxon>Pentapetalae</taxon>
        <taxon>rosids</taxon>
        <taxon>malvids</taxon>
        <taxon>Malvales</taxon>
        <taxon>Malvaceae</taxon>
        <taxon>Grewioideae</taxon>
        <taxon>Apeibeae</taxon>
        <taxon>Corchorus</taxon>
    </lineage>
</organism>
<comment type="subunit">
    <text evidence="4">Homodimer. Interacts with CIPK.</text>
</comment>
<comment type="caution">
    <text evidence="6">The sequence shown here is derived from an EMBL/GenBank/DDBJ whole genome shotgun (WGS) entry which is preliminary data.</text>
</comment>
<keyword evidence="1 4" id="KW-0677">Repeat</keyword>
<feature type="domain" description="EF-hand" evidence="5">
    <location>
        <begin position="176"/>
        <end position="211"/>
    </location>
</feature>
<dbReference type="PANTHER" id="PTHR23056">
    <property type="entry name" value="CALCINEURIN B"/>
    <property type="match status" value="1"/>
</dbReference>
<dbReference type="Gene3D" id="1.10.238.10">
    <property type="entry name" value="EF-hand"/>
    <property type="match status" value="1"/>
</dbReference>
<feature type="domain" description="EF-hand" evidence="5">
    <location>
        <begin position="213"/>
        <end position="248"/>
    </location>
</feature>
<evidence type="ECO:0000313" key="7">
    <source>
        <dbReference type="Proteomes" id="UP000188268"/>
    </source>
</evidence>
<dbReference type="EMBL" id="AWWV01012822">
    <property type="protein sequence ID" value="OMO64278.1"/>
    <property type="molecule type" value="Genomic_DNA"/>
</dbReference>
<evidence type="ECO:0000259" key="5">
    <source>
        <dbReference type="PROSITE" id="PS50222"/>
    </source>
</evidence>
<comment type="subcellular location">
    <subcellularLocation>
        <location evidence="4">Membrane</location>
    </subcellularLocation>
</comment>
<dbReference type="CDD" id="cd00051">
    <property type="entry name" value="EFh"/>
    <property type="match status" value="2"/>
</dbReference>
<dbReference type="InterPro" id="IPR002048">
    <property type="entry name" value="EF_hand_dom"/>
</dbReference>
<keyword evidence="4" id="KW-0479">Metal-binding</keyword>
<dbReference type="Proteomes" id="UP000188268">
    <property type="component" value="Unassembled WGS sequence"/>
</dbReference>
<keyword evidence="4" id="KW-0472">Membrane</keyword>
<comment type="function">
    <text evidence="4">Acts as a calcium sensor. CBL proteins interact with CIPK serine-threonine protein kinases. Binding of a CBL protein to the regulatory NAF domain of a CIPK protein lead to the activation of the kinase in a calcium-dependent manner.</text>
</comment>
<gene>
    <name evidence="6" type="ORF">CCACVL1_21885</name>
</gene>
<dbReference type="GO" id="GO:0005509">
    <property type="term" value="F:calcium ion binding"/>
    <property type="evidence" value="ECO:0007669"/>
    <property type="project" value="UniProtKB-UniRule"/>
</dbReference>
<dbReference type="GO" id="GO:0016020">
    <property type="term" value="C:membrane"/>
    <property type="evidence" value="ECO:0007669"/>
    <property type="project" value="UniProtKB-SubCell"/>
</dbReference>
<dbReference type="GO" id="GO:0019722">
    <property type="term" value="P:calcium-mediated signaling"/>
    <property type="evidence" value="ECO:0007669"/>
    <property type="project" value="UniProtKB-UniRule"/>
</dbReference>
<evidence type="ECO:0000256" key="4">
    <source>
        <dbReference type="RuleBase" id="RU369080"/>
    </source>
</evidence>
<proteinExistence type="inferred from homology"/>
<dbReference type="Pfam" id="PF13499">
    <property type="entry name" value="EF-hand_7"/>
    <property type="match status" value="1"/>
</dbReference>
<dbReference type="InterPro" id="IPR045198">
    <property type="entry name" value="CNBL1-10"/>
</dbReference>
<dbReference type="InterPro" id="IPR018247">
    <property type="entry name" value="EF_Hand_1_Ca_BS"/>
</dbReference>
<dbReference type="Pfam" id="PF00036">
    <property type="entry name" value="EF-hand_1"/>
    <property type="match status" value="1"/>
</dbReference>
<feature type="domain" description="EF-hand" evidence="5">
    <location>
        <begin position="257"/>
        <end position="292"/>
    </location>
</feature>
<evidence type="ECO:0000313" key="6">
    <source>
        <dbReference type="EMBL" id="OMO64278.1"/>
    </source>
</evidence>
<dbReference type="SMART" id="SM00054">
    <property type="entry name" value="EFh"/>
    <property type="match status" value="3"/>
</dbReference>
<dbReference type="PROSITE" id="PS50222">
    <property type="entry name" value="EF_HAND_2"/>
    <property type="match status" value="3"/>
</dbReference>
<protein>
    <recommendedName>
        <fullName evidence="4">Calcineurin B-like protein</fullName>
    </recommendedName>
</protein>
<dbReference type="OrthoDB" id="1716650at2759"/>
<dbReference type="STRING" id="210143.A0A1R3H1N2"/>
<dbReference type="FunFam" id="1.10.238.10:FF:000073">
    <property type="entry name" value="calcineurin B-like protein 3"/>
    <property type="match status" value="1"/>
</dbReference>
<sequence length="319" mass="35809">MPSSHSALCTALTTSVAICHGIADSLFPVCLGFSLIVMYDAIGVRRHAGMQAAVLNMILEDLFQGHPISQRKLKELLGHTPSQEASKDFADDLKRNLYQLTTGSSCSKNDGIANEPVQENSANLSSFDNLASETPFTSSEIESLHELYKKLSSSIIKDGYIHKEELQLALFKNSKKRNLFLDRMFDAFDVNRNGQIDFGEFVRSLAIFHPKTPQETKATYAFRMYDLRHTGYIEHEELKEMVQAILKESDLILADDVVEAIVSKTITEADTTGDGRIDEEEWKDYVTKNPSLLKNMTLPYLMDITQAFPSFVLNSEAEH</sequence>
<dbReference type="InterPro" id="IPR011992">
    <property type="entry name" value="EF-hand-dom_pair"/>
</dbReference>
<dbReference type="SUPFAM" id="SSF47473">
    <property type="entry name" value="EF-hand"/>
    <property type="match status" value="1"/>
</dbReference>
<evidence type="ECO:0000256" key="1">
    <source>
        <dbReference type="ARBA" id="ARBA00022737"/>
    </source>
</evidence>
<comment type="similarity">
    <text evidence="3 4">Belongs to the calcineurin regulatory subunit family.</text>
</comment>
<evidence type="ECO:0000256" key="3">
    <source>
        <dbReference type="ARBA" id="ARBA00023774"/>
    </source>
</evidence>
<evidence type="ECO:0000256" key="2">
    <source>
        <dbReference type="ARBA" id="ARBA00022837"/>
    </source>
</evidence>
<dbReference type="InterPro" id="IPR003832">
    <property type="entry name" value="DUF212"/>
</dbReference>
<dbReference type="AlphaFoldDB" id="A0A1R3H1N2"/>
<dbReference type="Pfam" id="PF02681">
    <property type="entry name" value="DUF212"/>
    <property type="match status" value="1"/>
</dbReference>
<keyword evidence="2 4" id="KW-0106">Calcium</keyword>
<dbReference type="PANTHER" id="PTHR23056:SF133">
    <property type="entry name" value="CALCINEURIN B-LIKE PROTEIN"/>
    <property type="match status" value="1"/>
</dbReference>
<reference evidence="6 7" key="1">
    <citation type="submission" date="2013-09" db="EMBL/GenBank/DDBJ databases">
        <title>Corchorus capsularis genome sequencing.</title>
        <authorList>
            <person name="Alam M."/>
            <person name="Haque M.S."/>
            <person name="Islam M.S."/>
            <person name="Emdad E.M."/>
            <person name="Islam M.M."/>
            <person name="Ahmed B."/>
            <person name="Halim A."/>
            <person name="Hossen Q.M.M."/>
            <person name="Hossain M.Z."/>
            <person name="Ahmed R."/>
            <person name="Khan M.M."/>
            <person name="Islam R."/>
            <person name="Rashid M.M."/>
            <person name="Khan S.A."/>
            <person name="Rahman M.S."/>
            <person name="Alam M."/>
        </authorList>
    </citation>
    <scope>NUCLEOTIDE SEQUENCE [LARGE SCALE GENOMIC DNA]</scope>
    <source>
        <strain evidence="7">cv. CVL-1</strain>
        <tissue evidence="6">Whole seedling</tissue>
    </source>
</reference>
<dbReference type="PROSITE" id="PS00018">
    <property type="entry name" value="EF_HAND_1"/>
    <property type="match status" value="1"/>
</dbReference>
<name>A0A1R3H1N2_COCAP</name>
<dbReference type="Gramene" id="OMO64278">
    <property type="protein sequence ID" value="OMO64278"/>
    <property type="gene ID" value="CCACVL1_21885"/>
</dbReference>
<dbReference type="PRINTS" id="PR00450">
    <property type="entry name" value="RECOVERIN"/>
</dbReference>
<accession>A0A1R3H1N2</accession>
<keyword evidence="7" id="KW-1185">Reference proteome</keyword>